<feature type="region of interest" description="Disordered" evidence="2">
    <location>
        <begin position="612"/>
        <end position="682"/>
    </location>
</feature>
<evidence type="ECO:0000313" key="5">
    <source>
        <dbReference type="RefSeq" id="XP_011028870.1"/>
    </source>
</evidence>
<keyword evidence="1" id="KW-0175">Coiled coil</keyword>
<evidence type="ECO:0000259" key="3">
    <source>
        <dbReference type="PROSITE" id="PS50076"/>
    </source>
</evidence>
<feature type="region of interest" description="Disordered" evidence="2">
    <location>
        <begin position="205"/>
        <end position="330"/>
    </location>
</feature>
<reference evidence="5" key="1">
    <citation type="submission" date="2025-08" db="UniProtKB">
        <authorList>
            <consortium name="RefSeq"/>
        </authorList>
    </citation>
    <scope>IDENTIFICATION</scope>
</reference>
<accession>A0AAJ6UGA3</accession>
<dbReference type="GO" id="GO:0030276">
    <property type="term" value="F:clathrin binding"/>
    <property type="evidence" value="ECO:0007669"/>
    <property type="project" value="TreeGrafter"/>
</dbReference>
<feature type="compositionally biased region" description="Basic and acidic residues" evidence="2">
    <location>
        <begin position="1444"/>
        <end position="1454"/>
    </location>
</feature>
<feature type="domain" description="J" evidence="3">
    <location>
        <begin position="1597"/>
        <end position="1661"/>
    </location>
</feature>
<feature type="compositionally biased region" description="Basic and acidic residues" evidence="2">
    <location>
        <begin position="1521"/>
        <end position="1547"/>
    </location>
</feature>
<dbReference type="PANTHER" id="PTHR23172">
    <property type="entry name" value="AUXILIN/CYCLIN G-ASSOCIATED KINASE-RELATED"/>
    <property type="match status" value="1"/>
</dbReference>
<feature type="compositionally biased region" description="Basic and acidic residues" evidence="2">
    <location>
        <begin position="995"/>
        <end position="1022"/>
    </location>
</feature>
<feature type="compositionally biased region" description="Basic and acidic residues" evidence="2">
    <location>
        <begin position="385"/>
        <end position="410"/>
    </location>
</feature>
<feature type="compositionally biased region" description="Basic and acidic residues" evidence="2">
    <location>
        <begin position="616"/>
        <end position="667"/>
    </location>
</feature>
<feature type="compositionally biased region" description="Polar residues" evidence="2">
    <location>
        <begin position="417"/>
        <end position="428"/>
    </location>
</feature>
<dbReference type="GO" id="GO:0005737">
    <property type="term" value="C:cytoplasm"/>
    <property type="evidence" value="ECO:0007669"/>
    <property type="project" value="TreeGrafter"/>
</dbReference>
<dbReference type="Proteomes" id="UP000694918">
    <property type="component" value="Unplaced"/>
</dbReference>
<dbReference type="GeneID" id="105128761"/>
<organism evidence="4 5">
    <name type="scientific">Populus euphratica</name>
    <name type="common">Euphrates poplar</name>
    <dbReference type="NCBI Taxonomy" id="75702"/>
    <lineage>
        <taxon>Eukaryota</taxon>
        <taxon>Viridiplantae</taxon>
        <taxon>Streptophyta</taxon>
        <taxon>Embryophyta</taxon>
        <taxon>Tracheophyta</taxon>
        <taxon>Spermatophyta</taxon>
        <taxon>Magnoliopsida</taxon>
        <taxon>eudicotyledons</taxon>
        <taxon>Gunneridae</taxon>
        <taxon>Pentapetalae</taxon>
        <taxon>rosids</taxon>
        <taxon>fabids</taxon>
        <taxon>Malpighiales</taxon>
        <taxon>Salicaceae</taxon>
        <taxon>Saliceae</taxon>
        <taxon>Populus</taxon>
    </lineage>
</organism>
<feature type="compositionally biased region" description="Low complexity" evidence="2">
    <location>
        <begin position="284"/>
        <end position="293"/>
    </location>
</feature>
<dbReference type="GO" id="GO:0031982">
    <property type="term" value="C:vesicle"/>
    <property type="evidence" value="ECO:0007669"/>
    <property type="project" value="TreeGrafter"/>
</dbReference>
<dbReference type="FunFam" id="1.10.287.110:FF:000009">
    <property type="entry name" value="Auxilin-related protein 1"/>
    <property type="match status" value="1"/>
</dbReference>
<dbReference type="PANTHER" id="PTHR23172:SF91">
    <property type="entry name" value="J DOMAIN-CONTAINING PROTEIN"/>
    <property type="match status" value="1"/>
</dbReference>
<feature type="compositionally biased region" description="Basic and acidic residues" evidence="2">
    <location>
        <begin position="726"/>
        <end position="812"/>
    </location>
</feature>
<proteinExistence type="predicted"/>
<dbReference type="Gene3D" id="1.10.287.110">
    <property type="entry name" value="DnaJ domain"/>
    <property type="match status" value="1"/>
</dbReference>
<sequence length="1661" mass="187851">MEHQQVSSVSAAAPFSKKFSYDRGHGGKHVYDGVFSGGGGTVKLGARVLDYREIFGGTAATASSIPILDVPELNENSKVSSFGAQRADYAKIFGGFGDDDFGLLHEELFAKRKKVKSSINGTRSLAEARSRNAGSKHSNVSKEQKDSSPEAPFQSIDGVKLLNVSYNKSSPGNQKGTNGMTRVAQLHAVPGYTFLVDEITPSKMTEGGKSARSVLNDSHLNANVGKSVKEDTARRKAVSGPQPRIADTNSFRSPAEFQKKSSRNRSISNDMPFDAFEIGLGRHPPSSSPTNSSYNIGGTDISKNSKFGVSRNDASRGADLPASSDEEMDANSDAAASAAALRKAIEEAQMKIKIAKELMERKNEGFQNRAKTGFNKSWKAQKSKVKTEERLKRSNELVDREMREKEDTAKQEFTGVSEANVSKASQLTPDFGDEKKSSSANNAAGETHSKESKSTRTDNRLEAEDWESTEEFFEAAGYEELREMPSEFEQSDNAEKMASYNHENKWSEKMTAEEKIKKPEECTQEVFNEDKVERELNSVVEAFQWNLYANFVRPSQVCHREENENKTRISNNHEETYQTPTVSDEWKDCETVLENLHQPEENVKVPVQELDENEDMKELKDAQDWVETEKKQREALDHKEMDNRSDEVSIREENDREHDQIYEKKQNVEGQQEEQDRVECEMKQGGWNLEEYAEKLNDLHRGEISGDDGETEESEKPENLVDDEETLKKSDHINEPEESTKLPVHELEENEDMKELKDWVETEKQQREALDHKETENRSDEVPSREENDRGLNQIYEKEENVEGQQEERHRAECEMKRGWNLEEYEEKLNDLHRGEISGEDGETEKNEKLEKLVDDEEILKKSDQMNGPEENAELPVQELEENEDMKGLKDAQDWVETEKKQREALDHRETENRSDEVPIGEESDGGVDQIYKKKENMEGQQKEWDRVECEMKQGGWNLEENEKLNDLHRREILGDEGKTEESEKPEELMDDEEILKKSDKMNETENREEKAREGIETERIRSKSCLGEQDEKTVEVTEQALRYEGDNLEMAEDANEQDENENLGGSDNALGCKINYAVGDLKAEVLAAKENGRVMGVTQSSPLLEGTEEESEAVEDVNNLEQQHCEIAGLTQFIGVDRIKKQNADVTEALLNGENGIYLGENDINFEDKQNEHHLTEYKNMSSQEKCFEDVTNEMDDNGNVDICEPEVGTDNEESEKSSISSHNERWSSDETESLHDPECCVEEAAHELGENNNDVKDSEVATNHEKDKNSFESSDEDRWVGNGVDSEASQQPIFKGQGKTTEEISLGEEPNQSTSKKEENHCKNPAIEEKEAEDNLQRKLEVEKKHFSKKEEVKVREIERAKERIAVERAIQEARERAFAEARERAAVKRAAAAAEAHQRLKAEVKERLGKALLEANNNKLAAEKASFEAKLKAERAAVERATAEARQRALEKALSGKVAFKARNQAEKPAAERFSSISKDNGMNSRDKQCNDPGPSSSSRYPGSSNHGERFNGGNDESAPRNKATLERHQRTAERAAKALGEKNMRDLLAQKEQAERNRLAETLEADVKRWSSGKERNLRALLSTLPYILGPDSGWQPIPLTELVSSTAVKKAYRKATLFVHPDKLQQRGASIQLKYTCEKVFDLLKDAWNKFSAEER</sequence>
<feature type="region of interest" description="Disordered" evidence="2">
    <location>
        <begin position="832"/>
        <end position="931"/>
    </location>
</feature>
<feature type="compositionally biased region" description="Basic and acidic residues" evidence="2">
    <location>
        <begin position="844"/>
        <end position="864"/>
    </location>
</feature>
<feature type="region of interest" description="Disordered" evidence="2">
    <location>
        <begin position="698"/>
        <end position="812"/>
    </location>
</feature>
<feature type="region of interest" description="Disordered" evidence="2">
    <location>
        <begin position="970"/>
        <end position="1034"/>
    </location>
</feature>
<feature type="compositionally biased region" description="Basic and acidic residues" evidence="2">
    <location>
        <begin position="970"/>
        <end position="988"/>
    </location>
</feature>
<feature type="compositionally biased region" description="Polar residues" evidence="2">
    <location>
        <begin position="1478"/>
        <end position="1487"/>
    </location>
</feature>
<evidence type="ECO:0000256" key="2">
    <source>
        <dbReference type="SAM" id="MobiDB-lite"/>
    </source>
</evidence>
<evidence type="ECO:0000313" key="4">
    <source>
        <dbReference type="Proteomes" id="UP000694918"/>
    </source>
</evidence>
<keyword evidence="4" id="KW-1185">Reference proteome</keyword>
<feature type="compositionally biased region" description="Polar residues" evidence="2">
    <location>
        <begin position="366"/>
        <end position="378"/>
    </location>
</feature>
<feature type="compositionally biased region" description="Acidic residues" evidence="2">
    <location>
        <begin position="1194"/>
        <end position="1215"/>
    </location>
</feature>
<dbReference type="SUPFAM" id="SSF46565">
    <property type="entry name" value="Chaperone J-domain"/>
    <property type="match status" value="1"/>
</dbReference>
<feature type="compositionally biased region" description="Basic and acidic residues" evidence="2">
    <location>
        <begin position="1224"/>
        <end position="1272"/>
    </location>
</feature>
<evidence type="ECO:0000256" key="1">
    <source>
        <dbReference type="ARBA" id="ARBA00023054"/>
    </source>
</evidence>
<feature type="compositionally biased region" description="Basic and acidic residues" evidence="2">
    <location>
        <begin position="447"/>
        <end position="463"/>
    </location>
</feature>
<feature type="region of interest" description="Disordered" evidence="2">
    <location>
        <begin position="366"/>
        <end position="469"/>
    </location>
</feature>
<dbReference type="GO" id="GO:0072318">
    <property type="term" value="P:clathrin coat disassembly"/>
    <property type="evidence" value="ECO:0007669"/>
    <property type="project" value="TreeGrafter"/>
</dbReference>
<dbReference type="RefSeq" id="XP_011028870.1">
    <property type="nucleotide sequence ID" value="XM_011030568.1"/>
</dbReference>
<gene>
    <name evidence="5" type="primary">LOC105128761</name>
</gene>
<name>A0AAJ6UGA3_POPEU</name>
<feature type="compositionally biased region" description="Low complexity" evidence="2">
    <location>
        <begin position="1496"/>
        <end position="1508"/>
    </location>
</feature>
<feature type="region of interest" description="Disordered" evidence="2">
    <location>
        <begin position="120"/>
        <end position="154"/>
    </location>
</feature>
<feature type="compositionally biased region" description="Basic and acidic residues" evidence="2">
    <location>
        <begin position="885"/>
        <end position="917"/>
    </location>
</feature>
<feature type="region of interest" description="Disordered" evidence="2">
    <location>
        <begin position="1444"/>
        <end position="1547"/>
    </location>
</feature>
<dbReference type="PROSITE" id="PS50076">
    <property type="entry name" value="DNAJ_2"/>
    <property type="match status" value="1"/>
</dbReference>
<dbReference type="InterPro" id="IPR036869">
    <property type="entry name" value="J_dom_sf"/>
</dbReference>
<protein>
    <submittedName>
        <fullName evidence="5">Auxilin-like protein 1 isoform X2</fullName>
    </submittedName>
</protein>
<dbReference type="GO" id="GO:0072583">
    <property type="term" value="P:clathrin-dependent endocytosis"/>
    <property type="evidence" value="ECO:0007669"/>
    <property type="project" value="TreeGrafter"/>
</dbReference>
<feature type="compositionally biased region" description="Basic and acidic residues" evidence="2">
    <location>
        <begin position="1317"/>
        <end position="1337"/>
    </location>
</feature>
<feature type="region of interest" description="Disordered" evidence="2">
    <location>
        <begin position="1194"/>
        <end position="1337"/>
    </location>
</feature>
<dbReference type="InterPro" id="IPR001623">
    <property type="entry name" value="DnaJ_domain"/>
</dbReference>